<dbReference type="OrthoDB" id="5502253at2"/>
<keyword evidence="1" id="KW-0175">Coiled coil</keyword>
<gene>
    <name evidence="3" type="ORF">SAMN02746041_00427</name>
</gene>
<feature type="coiled-coil region" evidence="1">
    <location>
        <begin position="50"/>
        <end position="94"/>
    </location>
</feature>
<evidence type="ECO:0000313" key="4">
    <source>
        <dbReference type="Proteomes" id="UP000192783"/>
    </source>
</evidence>
<protein>
    <submittedName>
        <fullName evidence="3">Type IV pilus assembly protein PilO</fullName>
    </submittedName>
</protein>
<sequence length="203" mass="23633">MRWNPPSMQSIEERVDALPNSQKVLIFVLTLVLLAGAFYFLKYKPQEKEIRRLRSSVQSQERRLAQLKKYAAQYETLQEELRKSEEEFQALLALLPDRREIPELLETVSGIGAQEGLENLLFQPQGEQKHEFHATIPVRLDMVGTFHQLGSFLDKISRLNRIIRVKALSLKRRKDSALQINCDIQTFRFLEEHERTSGSAKKK</sequence>
<evidence type="ECO:0000256" key="2">
    <source>
        <dbReference type="SAM" id="Phobius"/>
    </source>
</evidence>
<dbReference type="Gene3D" id="3.30.70.60">
    <property type="match status" value="1"/>
</dbReference>
<dbReference type="Proteomes" id="UP000192783">
    <property type="component" value="Unassembled WGS sequence"/>
</dbReference>
<keyword evidence="4" id="KW-1185">Reference proteome</keyword>
<keyword evidence="2" id="KW-0812">Transmembrane</keyword>
<dbReference type="PANTHER" id="PTHR39555:SF1">
    <property type="entry name" value="TYPE IV PILUS INNER MEMBRANE COMPONENT PILO"/>
    <property type="match status" value="1"/>
</dbReference>
<keyword evidence="2" id="KW-0472">Membrane</keyword>
<dbReference type="GO" id="GO:0043683">
    <property type="term" value="P:type IV pilus assembly"/>
    <property type="evidence" value="ECO:0007669"/>
    <property type="project" value="InterPro"/>
</dbReference>
<dbReference type="InterPro" id="IPR007445">
    <property type="entry name" value="PilO"/>
</dbReference>
<dbReference type="STRING" id="1121390.SAMN02746041_00427"/>
<feature type="transmembrane region" description="Helical" evidence="2">
    <location>
        <begin position="24"/>
        <end position="41"/>
    </location>
</feature>
<dbReference type="EMBL" id="FWXF01000001">
    <property type="protein sequence ID" value="SMC17944.1"/>
    <property type="molecule type" value="Genomic_DNA"/>
</dbReference>
<evidence type="ECO:0000256" key="1">
    <source>
        <dbReference type="SAM" id="Coils"/>
    </source>
</evidence>
<organism evidence="3 4">
    <name type="scientific">Desulfacinum hydrothermale DSM 13146</name>
    <dbReference type="NCBI Taxonomy" id="1121390"/>
    <lineage>
        <taxon>Bacteria</taxon>
        <taxon>Pseudomonadati</taxon>
        <taxon>Thermodesulfobacteriota</taxon>
        <taxon>Syntrophobacteria</taxon>
        <taxon>Syntrophobacterales</taxon>
        <taxon>Syntrophobacteraceae</taxon>
        <taxon>Desulfacinum</taxon>
    </lineage>
</organism>
<keyword evidence="2" id="KW-1133">Transmembrane helix</keyword>
<dbReference type="Pfam" id="PF04350">
    <property type="entry name" value="PilO"/>
    <property type="match status" value="1"/>
</dbReference>
<evidence type="ECO:0000313" key="3">
    <source>
        <dbReference type="EMBL" id="SMC17944.1"/>
    </source>
</evidence>
<name>A0A1W1X219_9BACT</name>
<accession>A0A1W1X219</accession>
<reference evidence="3 4" key="1">
    <citation type="submission" date="2017-04" db="EMBL/GenBank/DDBJ databases">
        <authorList>
            <person name="Afonso C.L."/>
            <person name="Miller P.J."/>
            <person name="Scott M.A."/>
            <person name="Spackman E."/>
            <person name="Goraichik I."/>
            <person name="Dimitrov K.M."/>
            <person name="Suarez D.L."/>
            <person name="Swayne D.E."/>
        </authorList>
    </citation>
    <scope>NUCLEOTIDE SEQUENCE [LARGE SCALE GENOMIC DNA]</scope>
    <source>
        <strain evidence="3 4">DSM 13146</strain>
    </source>
</reference>
<dbReference type="InterPro" id="IPR014717">
    <property type="entry name" value="Transl_elong_EF1B/ribsomal_bS6"/>
</dbReference>
<proteinExistence type="predicted"/>
<dbReference type="PANTHER" id="PTHR39555">
    <property type="entry name" value="FIMBRIAL ASSEMBLY PROTEIN PILO-LIKE PROTEIN-RELATED"/>
    <property type="match status" value="1"/>
</dbReference>
<dbReference type="AlphaFoldDB" id="A0A1W1X219"/>
<dbReference type="GO" id="GO:0043107">
    <property type="term" value="P:type IV pilus-dependent motility"/>
    <property type="evidence" value="ECO:0007669"/>
    <property type="project" value="InterPro"/>
</dbReference>